<evidence type="ECO:0000256" key="3">
    <source>
        <dbReference type="ARBA" id="ARBA00022989"/>
    </source>
</evidence>
<dbReference type="InterPro" id="IPR004841">
    <property type="entry name" value="AA-permease/SLC12A_dom"/>
</dbReference>
<dbReference type="EMBL" id="CP144534">
    <property type="protein sequence ID" value="WWC61576.1"/>
    <property type="molecule type" value="Genomic_DNA"/>
</dbReference>
<feature type="transmembrane region" description="Helical" evidence="5">
    <location>
        <begin position="335"/>
        <end position="360"/>
    </location>
</feature>
<dbReference type="Proteomes" id="UP000078595">
    <property type="component" value="Chromosome 5"/>
</dbReference>
<feature type="transmembrane region" description="Helical" evidence="5">
    <location>
        <begin position="278"/>
        <end position="296"/>
    </location>
</feature>
<accession>A0A1A6A644</accession>
<dbReference type="AlphaFoldDB" id="A0A1A6A644"/>
<dbReference type="GO" id="GO:0016020">
    <property type="term" value="C:membrane"/>
    <property type="evidence" value="ECO:0007669"/>
    <property type="project" value="UniProtKB-SubCell"/>
</dbReference>
<keyword evidence="2 5" id="KW-0812">Transmembrane</keyword>
<dbReference type="EMBL" id="KI894031">
    <property type="protein sequence ID" value="OBR85526.1"/>
    <property type="molecule type" value="Genomic_DNA"/>
</dbReference>
<feature type="transmembrane region" description="Helical" evidence="5">
    <location>
        <begin position="160"/>
        <end position="180"/>
    </location>
</feature>
<feature type="transmembrane region" description="Helical" evidence="5">
    <location>
        <begin position="77"/>
        <end position="106"/>
    </location>
</feature>
<dbReference type="OrthoDB" id="10062876at2759"/>
<evidence type="ECO:0000256" key="5">
    <source>
        <dbReference type="SAM" id="Phobius"/>
    </source>
</evidence>
<evidence type="ECO:0000256" key="4">
    <source>
        <dbReference type="ARBA" id="ARBA00023136"/>
    </source>
</evidence>
<feature type="transmembrane region" description="Helical" evidence="5">
    <location>
        <begin position="409"/>
        <end position="430"/>
    </location>
</feature>
<dbReference type="InterPro" id="IPR050524">
    <property type="entry name" value="APC_YAT"/>
</dbReference>
<feature type="transmembrane region" description="Helical" evidence="5">
    <location>
        <begin position="192"/>
        <end position="212"/>
    </location>
</feature>
<feature type="transmembrane region" description="Helical" evidence="5">
    <location>
        <begin position="489"/>
        <end position="507"/>
    </location>
</feature>
<organism evidence="7">
    <name type="scientific">Kwoniella dejecticola CBS 10117</name>
    <dbReference type="NCBI Taxonomy" id="1296121"/>
    <lineage>
        <taxon>Eukaryota</taxon>
        <taxon>Fungi</taxon>
        <taxon>Dikarya</taxon>
        <taxon>Basidiomycota</taxon>
        <taxon>Agaricomycotina</taxon>
        <taxon>Tremellomycetes</taxon>
        <taxon>Tremellales</taxon>
        <taxon>Cryptococcaceae</taxon>
        <taxon>Kwoniella</taxon>
    </lineage>
</organism>
<dbReference type="Gene3D" id="1.20.1740.10">
    <property type="entry name" value="Amino acid/polyamine transporter I"/>
    <property type="match status" value="1"/>
</dbReference>
<gene>
    <name evidence="7" type="ORF">I303_04862</name>
    <name evidence="8" type="ORF">I303_104160</name>
</gene>
<feature type="transmembrane region" description="Helical" evidence="5">
    <location>
        <begin position="459"/>
        <end position="477"/>
    </location>
</feature>
<keyword evidence="9" id="KW-1185">Reference proteome</keyword>
<sequence>MSYETKEKNLEDYSAGEPQQTVTDEINHQDADVNLALADDPHRGLRMRHVQLIAISGSIGSALFVSIGNPLTSAGPLGLLIGVAIWCAVVWAASNCLIEMTCLLPVDGGFIHYAGRFVDKSFGMALGWNYVITQLALICFELVSLNVIVEYWTLTLHPAIIISVGLVAFFIIQIWSVRWFGEIEFYISITKVFLMIGLTLYTFITMVGGNPIHDKYGFRFWKTPGPFAGEVNFRKVLTGIFDSLSWATFAVVGPDYISLIGGEVKNPRRILPKAFNSTIYRIVCFYLTGALSVGIVSSSTDESLLGAIAAGAPGAAKSPYVISMNRLGIPVLPSLVNALILISIFSTGNSFTFVASRSLFSLAQKGQAPAILKRVNKHGVPWVAVCVTLAFGCLSYLSVSSGTVKVLNWWINLVGAAQLVSWTCIAITYLRFRKGLKSQNLLNTDYLPVRGYLQPFSGWYVLVWSPIVFFFSGYYLFYPGSFAGPDFVFAYGSIFIFLAIYIGSKVYQTTVKKDKRFIIPADQIDFVSDVDHIDALTQASEAKRARKPQTMGQKISDFFF</sequence>
<reference evidence="7" key="1">
    <citation type="submission" date="2013-07" db="EMBL/GenBank/DDBJ databases">
        <title>The Genome Sequence of Cryptococcus dejecticola CBS10117.</title>
        <authorList>
            <consortium name="The Broad Institute Genome Sequencing Platform"/>
            <person name="Cuomo C."/>
            <person name="Litvintseva A."/>
            <person name="Chen Y."/>
            <person name="Heitman J."/>
            <person name="Sun S."/>
            <person name="Springer D."/>
            <person name="Dromer F."/>
            <person name="Young S.K."/>
            <person name="Zeng Q."/>
            <person name="Gargeya S."/>
            <person name="Fitzgerald M."/>
            <person name="Abouelleil A."/>
            <person name="Alvarado L."/>
            <person name="Berlin A.M."/>
            <person name="Chapman S.B."/>
            <person name="Dewar J."/>
            <person name="Goldberg J."/>
            <person name="Griggs A."/>
            <person name="Gujja S."/>
            <person name="Hansen M."/>
            <person name="Howarth C."/>
            <person name="Imamovic A."/>
            <person name="Larimer J."/>
            <person name="McCowan C."/>
            <person name="Murphy C."/>
            <person name="Pearson M."/>
            <person name="Priest M."/>
            <person name="Roberts A."/>
            <person name="Saif S."/>
            <person name="Shea T."/>
            <person name="Sykes S."/>
            <person name="Wortman J."/>
            <person name="Nusbaum C."/>
            <person name="Birren B."/>
        </authorList>
    </citation>
    <scope>NUCLEOTIDE SEQUENCE [LARGE SCALE GENOMIC DNA]</scope>
    <source>
        <strain evidence="7">CBS 10117</strain>
    </source>
</reference>
<dbReference type="PIRSF" id="PIRSF006060">
    <property type="entry name" value="AA_transporter"/>
    <property type="match status" value="1"/>
</dbReference>
<protein>
    <submittedName>
        <fullName evidence="7">Amino acid transporter</fullName>
    </submittedName>
</protein>
<dbReference type="KEGG" id="kdj:28968561"/>
<feature type="transmembrane region" description="Helical" evidence="5">
    <location>
        <begin position="236"/>
        <end position="257"/>
    </location>
</feature>
<feature type="transmembrane region" description="Helical" evidence="5">
    <location>
        <begin position="52"/>
        <end position="71"/>
    </location>
</feature>
<dbReference type="PANTHER" id="PTHR43341">
    <property type="entry name" value="AMINO ACID PERMEASE"/>
    <property type="match status" value="1"/>
</dbReference>
<reference evidence="8" key="2">
    <citation type="submission" date="2013-07" db="EMBL/GenBank/DDBJ databases">
        <authorList>
            <consortium name="The Broad Institute Genome Sequencing Platform"/>
            <person name="Cuomo C."/>
            <person name="Litvintseva A."/>
            <person name="Chen Y."/>
            <person name="Heitman J."/>
            <person name="Sun S."/>
            <person name="Springer D."/>
            <person name="Dromer F."/>
            <person name="Young S.K."/>
            <person name="Zeng Q."/>
            <person name="Gargeya S."/>
            <person name="Fitzgerald M."/>
            <person name="Abouelleil A."/>
            <person name="Alvarado L."/>
            <person name="Berlin A.M."/>
            <person name="Chapman S.B."/>
            <person name="Dewar J."/>
            <person name="Goldberg J."/>
            <person name="Griggs A."/>
            <person name="Gujja S."/>
            <person name="Hansen M."/>
            <person name="Howarth C."/>
            <person name="Imamovic A."/>
            <person name="Larimer J."/>
            <person name="McCowan C."/>
            <person name="Murphy C."/>
            <person name="Pearson M."/>
            <person name="Priest M."/>
            <person name="Roberts A."/>
            <person name="Saif S."/>
            <person name="Shea T."/>
            <person name="Sykes S."/>
            <person name="Wortman J."/>
            <person name="Nusbaum C."/>
            <person name="Birren B."/>
        </authorList>
    </citation>
    <scope>NUCLEOTIDE SEQUENCE</scope>
    <source>
        <strain evidence="8">CBS 10117</strain>
    </source>
</reference>
<evidence type="ECO:0000259" key="6">
    <source>
        <dbReference type="Pfam" id="PF00324"/>
    </source>
</evidence>
<feature type="transmembrane region" description="Helical" evidence="5">
    <location>
        <begin position="127"/>
        <end position="148"/>
    </location>
</feature>
<evidence type="ECO:0000256" key="2">
    <source>
        <dbReference type="ARBA" id="ARBA00022692"/>
    </source>
</evidence>
<dbReference type="GeneID" id="28968561"/>
<proteinExistence type="predicted"/>
<keyword evidence="3 5" id="KW-1133">Transmembrane helix</keyword>
<evidence type="ECO:0000313" key="8">
    <source>
        <dbReference type="EMBL" id="WWC61576.1"/>
    </source>
</evidence>
<feature type="domain" description="Amino acid permease/ SLC12A" evidence="6">
    <location>
        <begin position="49"/>
        <end position="511"/>
    </location>
</feature>
<feature type="transmembrane region" description="Helical" evidence="5">
    <location>
        <begin position="380"/>
        <end position="397"/>
    </location>
</feature>
<dbReference type="RefSeq" id="XP_018263368.1">
    <property type="nucleotide sequence ID" value="XM_018408157.1"/>
</dbReference>
<dbReference type="STRING" id="1296121.A0A1A6A644"/>
<evidence type="ECO:0000313" key="7">
    <source>
        <dbReference type="EMBL" id="OBR85526.1"/>
    </source>
</evidence>
<dbReference type="VEuPathDB" id="FungiDB:I303_04862"/>
<keyword evidence="4 5" id="KW-0472">Membrane</keyword>
<evidence type="ECO:0000256" key="1">
    <source>
        <dbReference type="ARBA" id="ARBA00004141"/>
    </source>
</evidence>
<name>A0A1A6A644_9TREE</name>
<comment type="subcellular location">
    <subcellularLocation>
        <location evidence="1">Membrane</location>
        <topology evidence="1">Multi-pass membrane protein</topology>
    </subcellularLocation>
</comment>
<dbReference type="Pfam" id="PF00324">
    <property type="entry name" value="AA_permease"/>
    <property type="match status" value="1"/>
</dbReference>
<evidence type="ECO:0000313" key="9">
    <source>
        <dbReference type="Proteomes" id="UP000078595"/>
    </source>
</evidence>
<dbReference type="GO" id="GO:0015171">
    <property type="term" value="F:amino acid transmembrane transporter activity"/>
    <property type="evidence" value="ECO:0007669"/>
    <property type="project" value="TreeGrafter"/>
</dbReference>
<reference evidence="8" key="3">
    <citation type="submission" date="2024-02" db="EMBL/GenBank/DDBJ databases">
        <title>Comparative genomics of Cryptococcus and Kwoniella reveals pathogenesis evolution and contrasting modes of karyotype evolution via chromosome fusion or intercentromeric recombination.</title>
        <authorList>
            <person name="Coelho M.A."/>
            <person name="David-Palma M."/>
            <person name="Shea T."/>
            <person name="Bowers K."/>
            <person name="McGinley-Smith S."/>
            <person name="Mohammad A.W."/>
            <person name="Gnirke A."/>
            <person name="Yurkov A.M."/>
            <person name="Nowrousian M."/>
            <person name="Sun S."/>
            <person name="Cuomo C.A."/>
            <person name="Heitman J."/>
        </authorList>
    </citation>
    <scope>NUCLEOTIDE SEQUENCE</scope>
    <source>
        <strain evidence="8">CBS 10117</strain>
    </source>
</reference>
<dbReference type="PANTHER" id="PTHR43341:SF15">
    <property type="entry name" value="GENERAL AMINO ACID PERMEASE AGP2"/>
    <property type="match status" value="1"/>
</dbReference>